<dbReference type="InterPro" id="IPR010848">
    <property type="entry name" value="DUF1465"/>
</dbReference>
<dbReference type="EMBL" id="SLXO01000001">
    <property type="protein sequence ID" value="TCP38457.1"/>
    <property type="molecule type" value="Genomic_DNA"/>
</dbReference>
<name>A0A4R2PRT5_RHOSA</name>
<dbReference type="RefSeq" id="WP_132706895.1">
    <property type="nucleotide sequence ID" value="NZ_JACIGF010000001.1"/>
</dbReference>
<dbReference type="Gene3D" id="1.10.8.930">
    <property type="entry name" value="Protein of unknown function DUF1465"/>
    <property type="match status" value="1"/>
</dbReference>
<dbReference type="Proteomes" id="UP000295399">
    <property type="component" value="Unassembled WGS sequence"/>
</dbReference>
<accession>A0A4R2PRT5</accession>
<dbReference type="OrthoDB" id="9799531at2"/>
<comment type="caution">
    <text evidence="1">The sequence shown here is derived from an EMBL/GenBank/DDBJ whole genome shotgun (WGS) entry which is preliminary data.</text>
</comment>
<dbReference type="InParanoid" id="A0A4R2PRT5"/>
<sequence>MPVENARHLFLMKTYRDAVGLAERTYGCLSLSRNQAAANLLSRTDRLLYTAELMRLSTRIMYAVAWLMTRRAVLDGELTPEQAAEPDHRLGRMTVNDNAAAARIDPDLVPPGVGALMDEAERLYARVQRLEAELIAGDPLALDGAEVGAPSTAGPQERRPWVH</sequence>
<dbReference type="Pfam" id="PF07323">
    <property type="entry name" value="DUF1465"/>
    <property type="match status" value="1"/>
</dbReference>
<gene>
    <name evidence="1" type="ORF">EV659_101361</name>
</gene>
<organism evidence="1 2">
    <name type="scientific">Rhodothalassium salexigens DSM 2132</name>
    <dbReference type="NCBI Taxonomy" id="1188247"/>
    <lineage>
        <taxon>Bacteria</taxon>
        <taxon>Pseudomonadati</taxon>
        <taxon>Pseudomonadota</taxon>
        <taxon>Alphaproteobacteria</taxon>
        <taxon>Rhodothalassiales</taxon>
        <taxon>Rhodothalassiaceae</taxon>
        <taxon>Rhodothalassium</taxon>
    </lineage>
</organism>
<proteinExistence type="predicted"/>
<evidence type="ECO:0000313" key="2">
    <source>
        <dbReference type="Proteomes" id="UP000295399"/>
    </source>
</evidence>
<reference evidence="1 2" key="1">
    <citation type="submission" date="2019-03" db="EMBL/GenBank/DDBJ databases">
        <title>Genomic Encyclopedia of Type Strains, Phase IV (KMG-IV): sequencing the most valuable type-strain genomes for metagenomic binning, comparative biology and taxonomic classification.</title>
        <authorList>
            <person name="Goeker M."/>
        </authorList>
    </citation>
    <scope>NUCLEOTIDE SEQUENCE [LARGE SCALE GENOMIC DNA]</scope>
    <source>
        <strain evidence="1 2">DSM 2132</strain>
    </source>
</reference>
<protein>
    <submittedName>
        <fullName evidence="1">Uncharacterized protein DUF1465</fullName>
    </submittedName>
</protein>
<dbReference type="AlphaFoldDB" id="A0A4R2PRT5"/>
<keyword evidence="2" id="KW-1185">Reference proteome</keyword>
<dbReference type="InterPro" id="IPR038301">
    <property type="entry name" value="AraC-like_sf"/>
</dbReference>
<evidence type="ECO:0000313" key="1">
    <source>
        <dbReference type="EMBL" id="TCP38457.1"/>
    </source>
</evidence>